<dbReference type="EMBL" id="CP017147">
    <property type="protein sequence ID" value="AOO81956.1"/>
    <property type="molecule type" value="Genomic_DNA"/>
</dbReference>
<dbReference type="NCBIfam" id="TIGR01230">
    <property type="entry name" value="agmatinase"/>
    <property type="match status" value="1"/>
</dbReference>
<dbReference type="PRINTS" id="PR00116">
    <property type="entry name" value="ARGINASE"/>
</dbReference>
<feature type="binding site" evidence="4">
    <location>
        <position position="137"/>
    </location>
    <ligand>
        <name>Mn(2+)</name>
        <dbReference type="ChEBI" id="CHEBI:29035"/>
        <label>1</label>
    </ligand>
</feature>
<evidence type="ECO:0000256" key="1">
    <source>
        <dbReference type="ARBA" id="ARBA00009227"/>
    </source>
</evidence>
<keyword evidence="7" id="KW-1185">Reference proteome</keyword>
<name>A0A1D7U3L0_9HYPH</name>
<dbReference type="NCBIfam" id="NF002564">
    <property type="entry name" value="PRK02190.1"/>
    <property type="match status" value="1"/>
</dbReference>
<feature type="binding site" evidence="4">
    <location>
        <position position="244"/>
    </location>
    <ligand>
        <name>Mn(2+)</name>
        <dbReference type="ChEBI" id="CHEBI:29035"/>
        <label>1</label>
    </ligand>
</feature>
<feature type="binding site" evidence="4">
    <location>
        <position position="242"/>
    </location>
    <ligand>
        <name>Mn(2+)</name>
        <dbReference type="ChEBI" id="CHEBI:29035"/>
        <label>1</label>
    </ligand>
</feature>
<keyword evidence="4" id="KW-0464">Manganese</keyword>
<accession>A0A1D7U3L0</accession>
<dbReference type="PROSITE" id="PS01053">
    <property type="entry name" value="ARGINASE_1"/>
    <property type="match status" value="1"/>
</dbReference>
<dbReference type="AlphaFoldDB" id="A0A1D7U3L0"/>
<comment type="cofactor">
    <cofactor evidence="4">
        <name>Mn(2+)</name>
        <dbReference type="ChEBI" id="CHEBI:29035"/>
    </cofactor>
    <text evidence="4">Binds 2 manganese ions per subunit.</text>
</comment>
<comment type="similarity">
    <text evidence="1">Belongs to the arginase family. Agmatinase subfamily.</text>
</comment>
<gene>
    <name evidence="6" type="ORF">BHK69_17215</name>
</gene>
<dbReference type="KEGG" id="bvv:BHK69_17215"/>
<dbReference type="InterPro" id="IPR020855">
    <property type="entry name" value="Ureohydrolase_Mn_BS"/>
</dbReference>
<sequence length="318" mass="33777">MTEPADTPTIDHAFTGDRRGAAHDPTYAGALSFMRRRYSKDFTGCDLVIWGVPFDLAVSNRPGTRFGPQALRRVSAIFDGDAQYPSRIDPFEHLSAVDYGDCLLPRSDLQGCAKAIEEGAAKIIASGAHLVTLGGDHFITLPLLRAHVARHGKLALVQFDAHQDTWDDGIGAISHGTFVLEAVREGLIDVERSIQIGIRTVAPRDCGIAVIDGYAAQALGVDGVVARIRQRVGHGPAYLTFDIDGLDPAFAPGTGTPVAGGLSSAQGLGMVWGIRDLDFRGMDVVEVSPPYDHADATAIAGAAVAQHYIQALALKKMG</sequence>
<dbReference type="InterPro" id="IPR006035">
    <property type="entry name" value="Ureohydrolase"/>
</dbReference>
<reference evidence="6 7" key="1">
    <citation type="journal article" date="2015" name="Antonie Van Leeuwenhoek">
        <title>Bosea vaviloviae sp. nov., a new species of slow-growing rhizobia isolated from nodules of the relict species Vavilovia formosa (Stev.) Fed.</title>
        <authorList>
            <person name="Safronova V.I."/>
            <person name="Kuznetsova I.G."/>
            <person name="Sazanova A.L."/>
            <person name="Kimeklis A.K."/>
            <person name="Belimov A.A."/>
            <person name="Andronov E.E."/>
            <person name="Pinaev A.G."/>
            <person name="Chizhevskaya E.P."/>
            <person name="Pukhaev A.R."/>
            <person name="Popov K.P."/>
            <person name="Willems A."/>
            <person name="Tikhonovich I.A."/>
        </authorList>
    </citation>
    <scope>NUCLEOTIDE SEQUENCE [LARGE SCALE GENOMIC DNA]</scope>
    <source>
        <strain evidence="6 7">Vaf18</strain>
    </source>
</reference>
<evidence type="ECO:0000256" key="4">
    <source>
        <dbReference type="PIRSR" id="PIRSR036979-1"/>
    </source>
</evidence>
<dbReference type="CDD" id="cd11592">
    <property type="entry name" value="Agmatinase_PAH"/>
    <property type="match status" value="1"/>
</dbReference>
<dbReference type="InterPro" id="IPR005925">
    <property type="entry name" value="Agmatinase-rel"/>
</dbReference>
<dbReference type="Pfam" id="PF00491">
    <property type="entry name" value="Arginase"/>
    <property type="match status" value="1"/>
</dbReference>
<protein>
    <submittedName>
        <fullName evidence="6">Agmatinase</fullName>
    </submittedName>
</protein>
<evidence type="ECO:0000256" key="2">
    <source>
        <dbReference type="ARBA" id="ARBA00022723"/>
    </source>
</evidence>
<dbReference type="GO" id="GO:0008783">
    <property type="term" value="F:agmatinase activity"/>
    <property type="evidence" value="ECO:0007669"/>
    <property type="project" value="TreeGrafter"/>
</dbReference>
<dbReference type="Gene3D" id="3.40.800.10">
    <property type="entry name" value="Ureohydrolase domain"/>
    <property type="match status" value="1"/>
</dbReference>
<dbReference type="PIRSF" id="PIRSF036979">
    <property type="entry name" value="Arginase"/>
    <property type="match status" value="1"/>
</dbReference>
<evidence type="ECO:0000256" key="5">
    <source>
        <dbReference type="RuleBase" id="RU003684"/>
    </source>
</evidence>
<dbReference type="OrthoDB" id="9788689at2"/>
<evidence type="ECO:0000313" key="7">
    <source>
        <dbReference type="Proteomes" id="UP000094969"/>
    </source>
</evidence>
<dbReference type="PROSITE" id="PS51409">
    <property type="entry name" value="ARGINASE_2"/>
    <property type="match status" value="1"/>
</dbReference>
<proteinExistence type="inferred from homology"/>
<keyword evidence="2 4" id="KW-0479">Metal-binding</keyword>
<evidence type="ECO:0000256" key="3">
    <source>
        <dbReference type="ARBA" id="ARBA00022801"/>
    </source>
</evidence>
<dbReference type="PANTHER" id="PTHR11358:SF26">
    <property type="entry name" value="GUANIDINO ACID HYDROLASE, MITOCHONDRIAL"/>
    <property type="match status" value="1"/>
</dbReference>
<dbReference type="PANTHER" id="PTHR11358">
    <property type="entry name" value="ARGINASE/AGMATINASE"/>
    <property type="match status" value="1"/>
</dbReference>
<organism evidence="6 7">
    <name type="scientific">Bosea vaviloviae</name>
    <dbReference type="NCBI Taxonomy" id="1526658"/>
    <lineage>
        <taxon>Bacteria</taxon>
        <taxon>Pseudomonadati</taxon>
        <taxon>Pseudomonadota</taxon>
        <taxon>Alphaproteobacteria</taxon>
        <taxon>Hyphomicrobiales</taxon>
        <taxon>Boseaceae</taxon>
        <taxon>Bosea</taxon>
    </lineage>
</organism>
<dbReference type="InterPro" id="IPR023696">
    <property type="entry name" value="Ureohydrolase_dom_sf"/>
</dbReference>
<keyword evidence="3 5" id="KW-0378">Hydrolase</keyword>
<dbReference type="RefSeq" id="WP_069691166.1">
    <property type="nucleotide sequence ID" value="NZ_CP017147.1"/>
</dbReference>
<dbReference type="SUPFAM" id="SSF52768">
    <property type="entry name" value="Arginase/deacetylase"/>
    <property type="match status" value="1"/>
</dbReference>
<dbReference type="Proteomes" id="UP000094969">
    <property type="component" value="Chromosome"/>
</dbReference>
<feature type="binding site" evidence="4">
    <location>
        <position position="164"/>
    </location>
    <ligand>
        <name>Mn(2+)</name>
        <dbReference type="ChEBI" id="CHEBI:29035"/>
        <label>1</label>
    </ligand>
</feature>
<dbReference type="STRING" id="1526658.BHK69_17215"/>
<feature type="binding site" evidence="4">
    <location>
        <position position="160"/>
    </location>
    <ligand>
        <name>Mn(2+)</name>
        <dbReference type="ChEBI" id="CHEBI:29035"/>
        <label>1</label>
    </ligand>
</feature>
<dbReference type="GO" id="GO:0046872">
    <property type="term" value="F:metal ion binding"/>
    <property type="evidence" value="ECO:0007669"/>
    <property type="project" value="UniProtKB-KW"/>
</dbReference>
<evidence type="ECO:0000313" key="6">
    <source>
        <dbReference type="EMBL" id="AOO81956.1"/>
    </source>
</evidence>
<feature type="binding site" evidence="4">
    <location>
        <position position="162"/>
    </location>
    <ligand>
        <name>Mn(2+)</name>
        <dbReference type="ChEBI" id="CHEBI:29035"/>
        <label>1</label>
    </ligand>
</feature>
<dbReference type="GO" id="GO:0033389">
    <property type="term" value="P:putrescine biosynthetic process from arginine, via agmatine"/>
    <property type="evidence" value="ECO:0007669"/>
    <property type="project" value="TreeGrafter"/>
</dbReference>